<reference evidence="3" key="1">
    <citation type="submission" date="2009-10" db="EMBL/GenBank/DDBJ databases">
        <title>Diversity of trophic interactions inside an arsenic-rich microbial ecosystem.</title>
        <authorList>
            <person name="Bertin P.N."/>
            <person name="Heinrich-Salmeron A."/>
            <person name="Pelletier E."/>
            <person name="Goulhen-Chollet F."/>
            <person name="Arsene-Ploetze F."/>
            <person name="Gallien S."/>
            <person name="Calteau A."/>
            <person name="Vallenet D."/>
            <person name="Casiot C."/>
            <person name="Chane-Woon-Ming B."/>
            <person name="Giloteaux L."/>
            <person name="Barakat M."/>
            <person name="Bonnefoy V."/>
            <person name="Bruneel O."/>
            <person name="Chandler M."/>
            <person name="Cleiss J."/>
            <person name="Duran R."/>
            <person name="Elbaz-Poulichet F."/>
            <person name="Fonknechten N."/>
            <person name="Lauga B."/>
            <person name="Mornico D."/>
            <person name="Ortet P."/>
            <person name="Schaeffer C."/>
            <person name="Siguier P."/>
            <person name="Alexander Thil Smith A."/>
            <person name="Van Dorsselaer A."/>
            <person name="Weissenbach J."/>
            <person name="Medigue C."/>
            <person name="Le Paslier D."/>
        </authorList>
    </citation>
    <scope>NUCLEOTIDE SEQUENCE</scope>
</reference>
<dbReference type="Gene3D" id="1.20.1600.10">
    <property type="entry name" value="Outer membrane efflux proteins (OEP)"/>
    <property type="match status" value="1"/>
</dbReference>
<feature type="coiled-coil region" evidence="1">
    <location>
        <begin position="369"/>
        <end position="457"/>
    </location>
</feature>
<feature type="region of interest" description="Disordered" evidence="2">
    <location>
        <begin position="476"/>
        <end position="505"/>
    </location>
</feature>
<gene>
    <name evidence="3" type="ORF">CARN2_4064</name>
</gene>
<evidence type="ECO:0000256" key="2">
    <source>
        <dbReference type="SAM" id="MobiDB-lite"/>
    </source>
</evidence>
<dbReference type="AlphaFoldDB" id="E6PUH6"/>
<evidence type="ECO:0000313" key="3">
    <source>
        <dbReference type="EMBL" id="CBH98583.1"/>
    </source>
</evidence>
<dbReference type="SUPFAM" id="SSF56954">
    <property type="entry name" value="Outer membrane efflux proteins (OEP)"/>
    <property type="match status" value="1"/>
</dbReference>
<dbReference type="Pfam" id="PF02321">
    <property type="entry name" value="OEP"/>
    <property type="match status" value="1"/>
</dbReference>
<dbReference type="InterPro" id="IPR010131">
    <property type="entry name" value="MdtP/NodT-like"/>
</dbReference>
<organism evidence="3">
    <name type="scientific">mine drainage metagenome</name>
    <dbReference type="NCBI Taxonomy" id="410659"/>
    <lineage>
        <taxon>unclassified sequences</taxon>
        <taxon>metagenomes</taxon>
        <taxon>ecological metagenomes</taxon>
    </lineage>
</organism>
<protein>
    <submittedName>
        <fullName evidence="3">Putative Integral outer membrane protein TolC,efflux pump component</fullName>
    </submittedName>
</protein>
<dbReference type="PANTHER" id="PTHR30203">
    <property type="entry name" value="OUTER MEMBRANE CATION EFFLUX PROTEIN"/>
    <property type="match status" value="1"/>
</dbReference>
<sequence>MLAPAVAAQHPAMPTDLMPPRVSSKPLLAGLLAALLAGCASVPPPAPGVTPQASAQALVRRSLFDRGLQRFITLQMNAPQPADQAWTLQRLSLAALYFHPALRVDRAGVQLAEADLQIAKQWPNPSLQLGLKYGSAAALMAPSPWTVGAAIGLLLESHAQRQAQAAQAAAGVRAARLLLRGASWPVRSRVQQTYVALWAAQQQAQLQQQVLDVALELQGRTAARAQGGWDSPLAAALAQAAAQTAALQRSRDLGLEQVAHAALAAALGVPDAALRAVHIDFSALDAAPPQPGAARLTQLRGIALAHRDDVRAAWQQEQAAQAALQLAQALRDGGPPMIAPGAERDQGVNRLTLGARVPLPLFNQHQGQIAAARARLARARAVLQQVQGQVLERIEQAEAALQAAQDETRRADSLRAANLELLQADEAARHQGLIGPVQVLQAKLRALATEHAALQARTAQWQALGALQAALQHELKPPHAQMRKAAAPAAAPLAPQPKTSPHLSAVAWHSQFSEAR</sequence>
<keyword evidence="1" id="KW-0175">Coiled coil</keyword>
<evidence type="ECO:0000256" key="1">
    <source>
        <dbReference type="SAM" id="Coils"/>
    </source>
</evidence>
<name>E6PUH6_9ZZZZ</name>
<comment type="caution">
    <text evidence="3">The sequence shown here is derived from an EMBL/GenBank/DDBJ whole genome shotgun (WGS) entry which is preliminary data.</text>
</comment>
<feature type="compositionally biased region" description="Low complexity" evidence="2">
    <location>
        <begin position="485"/>
        <end position="497"/>
    </location>
</feature>
<proteinExistence type="predicted"/>
<accession>E6PUH6</accession>
<dbReference type="InterPro" id="IPR003423">
    <property type="entry name" value="OMP_efflux"/>
</dbReference>
<dbReference type="EMBL" id="CABM01000057">
    <property type="protein sequence ID" value="CBH98583.1"/>
    <property type="molecule type" value="Genomic_DNA"/>
</dbReference>
<dbReference type="GO" id="GO:0015562">
    <property type="term" value="F:efflux transmembrane transporter activity"/>
    <property type="evidence" value="ECO:0007669"/>
    <property type="project" value="InterPro"/>
</dbReference>